<dbReference type="CDD" id="cd00093">
    <property type="entry name" value="HTH_XRE"/>
    <property type="match status" value="1"/>
</dbReference>
<comment type="caution">
    <text evidence="2">The sequence shown here is derived from an EMBL/GenBank/DDBJ whole genome shotgun (WGS) entry which is preliminary data.</text>
</comment>
<evidence type="ECO:0000313" key="2">
    <source>
        <dbReference type="EMBL" id="MFC0682662.1"/>
    </source>
</evidence>
<accession>A0ABV6S1Q9</accession>
<name>A0ABV6S1Q9_9GAMM</name>
<dbReference type="Pfam" id="PF01381">
    <property type="entry name" value="HTH_3"/>
    <property type="match status" value="1"/>
</dbReference>
<dbReference type="InterPro" id="IPR010982">
    <property type="entry name" value="Lambda_DNA-bd_dom_sf"/>
</dbReference>
<dbReference type="PROSITE" id="PS50943">
    <property type="entry name" value="HTH_CROC1"/>
    <property type="match status" value="1"/>
</dbReference>
<protein>
    <submittedName>
        <fullName evidence="2">Helix-turn-helix domain-containing protein</fullName>
    </submittedName>
</protein>
<dbReference type="EMBL" id="JBHLTG010000016">
    <property type="protein sequence ID" value="MFC0682662.1"/>
    <property type="molecule type" value="Genomic_DNA"/>
</dbReference>
<feature type="domain" description="HTH cro/C1-type" evidence="1">
    <location>
        <begin position="11"/>
        <end position="65"/>
    </location>
</feature>
<dbReference type="InterPro" id="IPR001387">
    <property type="entry name" value="Cro/C1-type_HTH"/>
</dbReference>
<proteinExistence type="predicted"/>
<sequence length="112" mass="12014">MLLRHAIGHVLRARRRELGKTLREVADAGRISLPYLSEVERGRKEPSSEIIEAICQALRIEVDELLRRAAGTLAGRDVAARVPAVVVLDLVGSTAPQPSADGATRGSVRLAA</sequence>
<reference evidence="2 3" key="1">
    <citation type="submission" date="2024-09" db="EMBL/GenBank/DDBJ databases">
        <authorList>
            <person name="Sun Q."/>
            <person name="Mori K."/>
        </authorList>
    </citation>
    <scope>NUCLEOTIDE SEQUENCE [LARGE SCALE GENOMIC DNA]</scope>
    <source>
        <strain evidence="2 3">KCTC 23076</strain>
    </source>
</reference>
<keyword evidence="3" id="KW-1185">Reference proteome</keyword>
<dbReference type="SUPFAM" id="SSF47413">
    <property type="entry name" value="lambda repressor-like DNA-binding domains"/>
    <property type="match status" value="1"/>
</dbReference>
<dbReference type="RefSeq" id="WP_386676881.1">
    <property type="nucleotide sequence ID" value="NZ_JBHLTG010000016.1"/>
</dbReference>
<gene>
    <name evidence="2" type="ORF">ACFFGH_32940</name>
</gene>
<dbReference type="Gene3D" id="1.10.260.40">
    <property type="entry name" value="lambda repressor-like DNA-binding domains"/>
    <property type="match status" value="1"/>
</dbReference>
<organism evidence="2 3">
    <name type="scientific">Lysobacter korlensis</name>
    <dbReference type="NCBI Taxonomy" id="553636"/>
    <lineage>
        <taxon>Bacteria</taxon>
        <taxon>Pseudomonadati</taxon>
        <taxon>Pseudomonadota</taxon>
        <taxon>Gammaproteobacteria</taxon>
        <taxon>Lysobacterales</taxon>
        <taxon>Lysobacteraceae</taxon>
        <taxon>Lysobacter</taxon>
    </lineage>
</organism>
<dbReference type="Proteomes" id="UP001589896">
    <property type="component" value="Unassembled WGS sequence"/>
</dbReference>
<dbReference type="SMART" id="SM00530">
    <property type="entry name" value="HTH_XRE"/>
    <property type="match status" value="1"/>
</dbReference>
<evidence type="ECO:0000259" key="1">
    <source>
        <dbReference type="PROSITE" id="PS50943"/>
    </source>
</evidence>
<evidence type="ECO:0000313" key="3">
    <source>
        <dbReference type="Proteomes" id="UP001589896"/>
    </source>
</evidence>